<evidence type="ECO:0000256" key="5">
    <source>
        <dbReference type="ARBA" id="ARBA00038437"/>
    </source>
</evidence>
<feature type="compositionally biased region" description="Basic and acidic residues" evidence="6">
    <location>
        <begin position="378"/>
        <end position="388"/>
    </location>
</feature>
<dbReference type="EMBL" id="JBHSSM010000005">
    <property type="protein sequence ID" value="MFC6314269.1"/>
    <property type="molecule type" value="Genomic_DNA"/>
</dbReference>
<dbReference type="InterPro" id="IPR001650">
    <property type="entry name" value="Helicase_C-like"/>
</dbReference>
<dbReference type="InterPro" id="IPR014001">
    <property type="entry name" value="Helicase_ATP-bd"/>
</dbReference>
<proteinExistence type="inferred from homology"/>
<dbReference type="CDD" id="cd18787">
    <property type="entry name" value="SF2_C_DEAD"/>
    <property type="match status" value="1"/>
</dbReference>
<evidence type="ECO:0000256" key="4">
    <source>
        <dbReference type="ARBA" id="ARBA00022840"/>
    </source>
</evidence>
<dbReference type="Gene3D" id="3.40.50.300">
    <property type="entry name" value="P-loop containing nucleotide triphosphate hydrolases"/>
    <property type="match status" value="2"/>
</dbReference>
<evidence type="ECO:0000256" key="3">
    <source>
        <dbReference type="ARBA" id="ARBA00022806"/>
    </source>
</evidence>
<evidence type="ECO:0000256" key="6">
    <source>
        <dbReference type="SAM" id="MobiDB-lite"/>
    </source>
</evidence>
<dbReference type="Pfam" id="PF00270">
    <property type="entry name" value="DEAD"/>
    <property type="match status" value="1"/>
</dbReference>
<dbReference type="Pfam" id="PF00271">
    <property type="entry name" value="Helicase_C"/>
    <property type="match status" value="1"/>
</dbReference>
<evidence type="ECO:0000256" key="1">
    <source>
        <dbReference type="ARBA" id="ARBA00022741"/>
    </source>
</evidence>
<feature type="region of interest" description="Disordered" evidence="6">
    <location>
        <begin position="378"/>
        <end position="425"/>
    </location>
</feature>
<dbReference type="PROSITE" id="PS51194">
    <property type="entry name" value="HELICASE_CTER"/>
    <property type="match status" value="1"/>
</dbReference>
<evidence type="ECO:0000313" key="10">
    <source>
        <dbReference type="Proteomes" id="UP001596310"/>
    </source>
</evidence>
<dbReference type="InterPro" id="IPR050079">
    <property type="entry name" value="DEAD_box_RNA_helicase"/>
</dbReference>
<dbReference type="SUPFAM" id="SSF52540">
    <property type="entry name" value="P-loop containing nucleoside triphosphate hydrolases"/>
    <property type="match status" value="1"/>
</dbReference>
<dbReference type="Proteomes" id="UP001596310">
    <property type="component" value="Unassembled WGS sequence"/>
</dbReference>
<reference evidence="10" key="1">
    <citation type="journal article" date="2019" name="Int. J. Syst. Evol. Microbiol.">
        <title>The Global Catalogue of Microorganisms (GCM) 10K type strain sequencing project: providing services to taxonomists for standard genome sequencing and annotation.</title>
        <authorList>
            <consortium name="The Broad Institute Genomics Platform"/>
            <consortium name="The Broad Institute Genome Sequencing Center for Infectious Disease"/>
            <person name="Wu L."/>
            <person name="Ma J."/>
        </authorList>
    </citation>
    <scope>NUCLEOTIDE SEQUENCE [LARGE SCALE GENOMIC DNA]</scope>
    <source>
        <strain evidence="10">CCM 8897</strain>
    </source>
</reference>
<dbReference type="RefSeq" id="WP_125596723.1">
    <property type="nucleotide sequence ID" value="NZ_JBHSSM010000005.1"/>
</dbReference>
<dbReference type="CDD" id="cd00268">
    <property type="entry name" value="DEADc"/>
    <property type="match status" value="1"/>
</dbReference>
<evidence type="ECO:0000259" key="7">
    <source>
        <dbReference type="PROSITE" id="PS51192"/>
    </source>
</evidence>
<evidence type="ECO:0000313" key="9">
    <source>
        <dbReference type="EMBL" id="MFC6314269.1"/>
    </source>
</evidence>
<keyword evidence="4" id="KW-0067">ATP-binding</keyword>
<feature type="domain" description="Helicase ATP-binding" evidence="7">
    <location>
        <begin position="34"/>
        <end position="203"/>
    </location>
</feature>
<dbReference type="GO" id="GO:0004386">
    <property type="term" value="F:helicase activity"/>
    <property type="evidence" value="ECO:0007669"/>
    <property type="project" value="UniProtKB-KW"/>
</dbReference>
<evidence type="ECO:0000256" key="2">
    <source>
        <dbReference type="ARBA" id="ARBA00022801"/>
    </source>
</evidence>
<accession>A0ABW1UK10</accession>
<keyword evidence="2 9" id="KW-0378">Hydrolase</keyword>
<feature type="compositionally biased region" description="Basic residues" evidence="6">
    <location>
        <begin position="408"/>
        <end position="417"/>
    </location>
</feature>
<dbReference type="PANTHER" id="PTHR47959">
    <property type="entry name" value="ATP-DEPENDENT RNA HELICASE RHLE-RELATED"/>
    <property type="match status" value="1"/>
</dbReference>
<dbReference type="InterPro" id="IPR044742">
    <property type="entry name" value="DEAD/DEAH_RhlB"/>
</dbReference>
<gene>
    <name evidence="9" type="ORF">ACFQHW_01620</name>
</gene>
<keyword evidence="10" id="KW-1185">Reference proteome</keyword>
<dbReference type="SMART" id="SM00487">
    <property type="entry name" value="DEXDc"/>
    <property type="match status" value="1"/>
</dbReference>
<dbReference type="InterPro" id="IPR027417">
    <property type="entry name" value="P-loop_NTPase"/>
</dbReference>
<comment type="caution">
    <text evidence="9">The sequence shown here is derived from an EMBL/GenBank/DDBJ whole genome shotgun (WGS) entry which is preliminary data.</text>
</comment>
<dbReference type="PROSITE" id="PS51192">
    <property type="entry name" value="HELICASE_ATP_BIND_1"/>
    <property type="match status" value="1"/>
</dbReference>
<sequence>MTTQPEYVTPIPPFQPLWQAAGYTVPTPIQKAVYWPIKRGEPVLGLAATGKGKTLAFALPLLETLQPRQGSQLLILEPSAELAMQVREVVRPFAAAIDLKVQGVVGKANLKRQLTQLKTHPEVLVATVGRLTELLNQRQLKADRLTTLVIDEADLQLDPEHLTATRELISKFPADTQMVLMSATEQPIFQELAQWFGYDFVRCDTRRQDQEQQQTAHDFLIVGNHHKAELMKQLARGPIAGDHALVFVRHQGQAQTLFKTLKYINLKVGMLTGRESSQERQRIMQQFRQGKLTYLVTTELAARGLDFAGLSFVINYDMPSDLTSYIHRAGRTGRMSHQGTVISLGNDHDRRDLQKLVSPNYQIRTVYLIDKQLQTDKPLKTKPIREKNWSMPNEKAGHSVQKAPELRKKTHKKKRFRDQKNIGKH</sequence>
<feature type="domain" description="Helicase C-terminal" evidence="8">
    <location>
        <begin position="230"/>
        <end position="377"/>
    </location>
</feature>
<protein>
    <submittedName>
        <fullName evidence="9">DEAD/DEAH box helicase</fullName>
        <ecNumber evidence="9">3.6.4.-</ecNumber>
    </submittedName>
</protein>
<dbReference type="SMART" id="SM00490">
    <property type="entry name" value="HELICc"/>
    <property type="match status" value="1"/>
</dbReference>
<comment type="similarity">
    <text evidence="5">Belongs to the DEAD box helicase family.</text>
</comment>
<dbReference type="InterPro" id="IPR011545">
    <property type="entry name" value="DEAD/DEAH_box_helicase_dom"/>
</dbReference>
<name>A0ABW1UK10_9LACO</name>
<dbReference type="EC" id="3.6.4.-" evidence="9"/>
<dbReference type="PANTHER" id="PTHR47959:SF1">
    <property type="entry name" value="ATP-DEPENDENT RNA HELICASE DBPA"/>
    <property type="match status" value="1"/>
</dbReference>
<dbReference type="GO" id="GO:0016787">
    <property type="term" value="F:hydrolase activity"/>
    <property type="evidence" value="ECO:0007669"/>
    <property type="project" value="UniProtKB-KW"/>
</dbReference>
<evidence type="ECO:0000259" key="8">
    <source>
        <dbReference type="PROSITE" id="PS51194"/>
    </source>
</evidence>
<organism evidence="9 10">
    <name type="scientific">Lapidilactobacillus achengensis</name>
    <dbReference type="NCBI Taxonomy" id="2486000"/>
    <lineage>
        <taxon>Bacteria</taxon>
        <taxon>Bacillati</taxon>
        <taxon>Bacillota</taxon>
        <taxon>Bacilli</taxon>
        <taxon>Lactobacillales</taxon>
        <taxon>Lactobacillaceae</taxon>
        <taxon>Lapidilactobacillus</taxon>
    </lineage>
</organism>
<keyword evidence="3 9" id="KW-0347">Helicase</keyword>
<keyword evidence="1" id="KW-0547">Nucleotide-binding</keyword>